<dbReference type="PANTHER" id="PTHR46481">
    <property type="entry name" value="ZINC FINGER BED DOMAIN-CONTAINING PROTEIN 4"/>
    <property type="match status" value="1"/>
</dbReference>
<dbReference type="InterPro" id="IPR012337">
    <property type="entry name" value="RNaseH-like_sf"/>
</dbReference>
<evidence type="ECO:0000256" key="5">
    <source>
        <dbReference type="ARBA" id="ARBA00023242"/>
    </source>
</evidence>
<evidence type="ECO:0000256" key="2">
    <source>
        <dbReference type="ARBA" id="ARBA00022723"/>
    </source>
</evidence>
<dbReference type="VEuPathDB" id="FungiDB:LCOR_11923.1"/>
<comment type="subcellular location">
    <subcellularLocation>
        <location evidence="1">Nucleus</location>
    </subcellularLocation>
</comment>
<dbReference type="Proteomes" id="UP000027586">
    <property type="component" value="Unassembled WGS sequence"/>
</dbReference>
<dbReference type="GO" id="GO:0046983">
    <property type="term" value="F:protein dimerization activity"/>
    <property type="evidence" value="ECO:0007669"/>
    <property type="project" value="InterPro"/>
</dbReference>
<keyword evidence="8" id="KW-1185">Reference proteome</keyword>
<evidence type="ECO:0000256" key="3">
    <source>
        <dbReference type="ARBA" id="ARBA00022771"/>
    </source>
</evidence>
<sequence>MKQETYPILCQATIKGQEKLQLYYARTDDVPAYAIATAMDPRAKFQWWVDEDWEEEYICSAKLSVQMEWQDNFKPEDTLNQYQEASMINGFRMFKRKEKGDQLAQYVEEVVQDSESNAEDILAYWKSRNSQWPQLSQMARKFLTIPASSTASERCFSHAKYVVPQERHAMKPETLKKCILVDSWRKQLIDM</sequence>
<evidence type="ECO:0000256" key="1">
    <source>
        <dbReference type="ARBA" id="ARBA00004123"/>
    </source>
</evidence>
<dbReference type="STRING" id="1263082.A0A068SFU2"/>
<comment type="caution">
    <text evidence="7">The sequence shown here is derived from an EMBL/GenBank/DDBJ whole genome shotgun (WGS) entry which is preliminary data.</text>
</comment>
<proteinExistence type="predicted"/>
<dbReference type="GO" id="GO:0005634">
    <property type="term" value="C:nucleus"/>
    <property type="evidence" value="ECO:0007669"/>
    <property type="project" value="UniProtKB-SubCell"/>
</dbReference>
<feature type="domain" description="HAT C-terminal dimerisation" evidence="6">
    <location>
        <begin position="103"/>
        <end position="184"/>
    </location>
</feature>
<evidence type="ECO:0000313" key="7">
    <source>
        <dbReference type="EMBL" id="CDH61144.1"/>
    </source>
</evidence>
<keyword evidence="5" id="KW-0539">Nucleus</keyword>
<dbReference type="AlphaFoldDB" id="A0A068SFU2"/>
<organism evidence="7 8">
    <name type="scientific">Lichtheimia corymbifera JMRC:FSU:9682</name>
    <dbReference type="NCBI Taxonomy" id="1263082"/>
    <lineage>
        <taxon>Eukaryota</taxon>
        <taxon>Fungi</taxon>
        <taxon>Fungi incertae sedis</taxon>
        <taxon>Mucoromycota</taxon>
        <taxon>Mucoromycotina</taxon>
        <taxon>Mucoromycetes</taxon>
        <taxon>Mucorales</taxon>
        <taxon>Lichtheimiaceae</taxon>
        <taxon>Lichtheimia</taxon>
    </lineage>
</organism>
<dbReference type="SUPFAM" id="SSF53098">
    <property type="entry name" value="Ribonuclease H-like"/>
    <property type="match status" value="1"/>
</dbReference>
<dbReference type="PANTHER" id="PTHR46481:SF10">
    <property type="entry name" value="ZINC FINGER BED DOMAIN-CONTAINING PROTEIN 39"/>
    <property type="match status" value="1"/>
</dbReference>
<keyword evidence="3" id="KW-0863">Zinc-finger</keyword>
<reference evidence="7" key="1">
    <citation type="submission" date="2013-08" db="EMBL/GenBank/DDBJ databases">
        <title>Gene expansion shapes genome architecture in the human pathogen Lichtheimia corymbifera: an evolutionary genomics analysis in the ancient terrestrial Mucorales (Mucoromycotina).</title>
        <authorList>
            <person name="Schwartze V.U."/>
            <person name="Winter S."/>
            <person name="Shelest E."/>
            <person name="Marcet-Houben M."/>
            <person name="Horn F."/>
            <person name="Wehner S."/>
            <person name="Hoffmann K."/>
            <person name="Riege K."/>
            <person name="Sammeth M."/>
            <person name="Nowrousian M."/>
            <person name="Valiante V."/>
            <person name="Linde J."/>
            <person name="Jacobsen I.D."/>
            <person name="Marz M."/>
            <person name="Brakhage A.A."/>
            <person name="Gabaldon T."/>
            <person name="Bocker S."/>
            <person name="Voigt K."/>
        </authorList>
    </citation>
    <scope>NUCLEOTIDE SEQUENCE [LARGE SCALE GENOMIC DNA]</scope>
    <source>
        <strain evidence="7">FSU 9682</strain>
    </source>
</reference>
<evidence type="ECO:0000259" key="6">
    <source>
        <dbReference type="Pfam" id="PF05699"/>
    </source>
</evidence>
<dbReference type="GO" id="GO:0008270">
    <property type="term" value="F:zinc ion binding"/>
    <property type="evidence" value="ECO:0007669"/>
    <property type="project" value="UniProtKB-KW"/>
</dbReference>
<dbReference type="EMBL" id="CBTN010000143">
    <property type="protein sequence ID" value="CDH61144.1"/>
    <property type="molecule type" value="Genomic_DNA"/>
</dbReference>
<keyword evidence="4" id="KW-0862">Zinc</keyword>
<evidence type="ECO:0000256" key="4">
    <source>
        <dbReference type="ARBA" id="ARBA00022833"/>
    </source>
</evidence>
<keyword evidence="2" id="KW-0479">Metal-binding</keyword>
<dbReference type="InterPro" id="IPR008906">
    <property type="entry name" value="HATC_C_dom"/>
</dbReference>
<dbReference type="InterPro" id="IPR052035">
    <property type="entry name" value="ZnF_BED_domain_contain"/>
</dbReference>
<protein>
    <recommendedName>
        <fullName evidence="6">HAT C-terminal dimerisation domain-containing protein</fullName>
    </recommendedName>
</protein>
<dbReference type="OrthoDB" id="2381924at2759"/>
<gene>
    <name evidence="7" type="ORF">LCOR_11923.1</name>
</gene>
<accession>A0A068SFU2</accession>
<dbReference type="Pfam" id="PF05699">
    <property type="entry name" value="Dimer_Tnp_hAT"/>
    <property type="match status" value="1"/>
</dbReference>
<name>A0A068SFU2_9FUNG</name>
<evidence type="ECO:0000313" key="8">
    <source>
        <dbReference type="Proteomes" id="UP000027586"/>
    </source>
</evidence>